<evidence type="ECO:0000259" key="2">
    <source>
        <dbReference type="Pfam" id="PF10552"/>
    </source>
</evidence>
<organism evidence="3 4">
    <name type="scientific">Methylomonas koyamae</name>
    <dbReference type="NCBI Taxonomy" id="702114"/>
    <lineage>
        <taxon>Bacteria</taxon>
        <taxon>Pseudomonadati</taxon>
        <taxon>Pseudomonadota</taxon>
        <taxon>Gammaproteobacteria</taxon>
        <taxon>Methylococcales</taxon>
        <taxon>Methylococcaceae</taxon>
        <taxon>Methylomonas</taxon>
    </lineage>
</organism>
<feature type="compositionally biased region" description="Basic and acidic residues" evidence="1">
    <location>
        <begin position="1"/>
        <end position="13"/>
    </location>
</feature>
<comment type="caution">
    <text evidence="3">The sequence shown here is derived from an EMBL/GenBank/DDBJ whole genome shotgun (WGS) entry which is preliminary data.</text>
</comment>
<gene>
    <name evidence="3" type="ORF">A1356_22855</name>
</gene>
<reference evidence="3 4" key="1">
    <citation type="submission" date="2016-03" db="EMBL/GenBank/DDBJ databases">
        <authorList>
            <person name="Heylen K."/>
            <person name="De Vos P."/>
            <person name="Vekeman B."/>
        </authorList>
    </citation>
    <scope>NUCLEOTIDE SEQUENCE [LARGE SCALE GENOMIC DNA]</scope>
    <source>
        <strain evidence="3 4">R-49807</strain>
    </source>
</reference>
<proteinExistence type="predicted"/>
<feature type="region of interest" description="Disordered" evidence="1">
    <location>
        <begin position="1"/>
        <end position="40"/>
    </location>
</feature>
<name>A0A291IFR4_9GAMM</name>
<dbReference type="InterPro" id="IPR018878">
    <property type="entry name" value="ORF6C_dom"/>
</dbReference>
<sequence>MSINDEQKRELERQIQQGLKAAKPKPSVKKSASKPDHPAGNVIYINGDGVAVGQVAGGDIHNHINEKKTVRPKVVRGSEFISAAGARKIQKRVETLVKIEVESGKTDEGKLYAKYYAMLKNHFNVPSYLEIPASQEQYAIDWLQQKKVLLRPKIRRTSNQTWRNDHYAGIWSRSKELGLSKADVYAVVKDRIGKNVVSLKNLGEQDLKHLYQIIFNMTRT</sequence>
<feature type="domain" description="ORF6C" evidence="2">
    <location>
        <begin position="82"/>
        <end position="147"/>
    </location>
</feature>
<evidence type="ECO:0000313" key="4">
    <source>
        <dbReference type="Proteomes" id="UP000077734"/>
    </source>
</evidence>
<accession>A0A291IFR4</accession>
<dbReference type="EMBL" id="LUUL01000025">
    <property type="protein sequence ID" value="OAI29797.1"/>
    <property type="molecule type" value="Genomic_DNA"/>
</dbReference>
<dbReference type="KEGG" id="mko:MKLM6_0826"/>
<dbReference type="Pfam" id="PF10552">
    <property type="entry name" value="ORF6C"/>
    <property type="match status" value="1"/>
</dbReference>
<dbReference type="RefSeq" id="WP_064024555.1">
    <property type="nucleotide sequence ID" value="NZ_CP023669.1"/>
</dbReference>
<evidence type="ECO:0000256" key="1">
    <source>
        <dbReference type="SAM" id="MobiDB-lite"/>
    </source>
</evidence>
<feature type="compositionally biased region" description="Basic residues" evidence="1">
    <location>
        <begin position="22"/>
        <end position="32"/>
    </location>
</feature>
<protein>
    <recommendedName>
        <fullName evidence="2">ORF6C domain-containing protein</fullName>
    </recommendedName>
</protein>
<dbReference type="AlphaFoldDB" id="A0A291IFR4"/>
<evidence type="ECO:0000313" key="3">
    <source>
        <dbReference type="EMBL" id="OAI29797.1"/>
    </source>
</evidence>
<keyword evidence="4" id="KW-1185">Reference proteome</keyword>
<dbReference type="Proteomes" id="UP000077734">
    <property type="component" value="Unassembled WGS sequence"/>
</dbReference>